<name>A0A0E3GSN0_CLOSL</name>
<accession>A0A0E3GSN0</accession>
<keyword evidence="1" id="KW-0812">Transmembrane</keyword>
<keyword evidence="3" id="KW-1185">Reference proteome</keyword>
<dbReference type="Proteomes" id="UP000033115">
    <property type="component" value="Chromosome"/>
</dbReference>
<keyword evidence="1" id="KW-1133">Transmembrane helix</keyword>
<dbReference type="KEGG" id="csq:CSCA_5231"/>
<dbReference type="HOGENOM" id="CLU_1977633_0_0_9"/>
<feature type="transmembrane region" description="Helical" evidence="1">
    <location>
        <begin position="6"/>
        <end position="26"/>
    </location>
</feature>
<evidence type="ECO:0000256" key="1">
    <source>
        <dbReference type="SAM" id="Phobius"/>
    </source>
</evidence>
<gene>
    <name evidence="2" type="ORF">CSCA_5231</name>
</gene>
<evidence type="ECO:0000313" key="3">
    <source>
        <dbReference type="Proteomes" id="UP000033115"/>
    </source>
</evidence>
<evidence type="ECO:0008006" key="4">
    <source>
        <dbReference type="Google" id="ProtNLM"/>
    </source>
</evidence>
<organism evidence="2 3">
    <name type="scientific">Clostridium scatologenes</name>
    <dbReference type="NCBI Taxonomy" id="1548"/>
    <lineage>
        <taxon>Bacteria</taxon>
        <taxon>Bacillati</taxon>
        <taxon>Bacillota</taxon>
        <taxon>Clostridia</taxon>
        <taxon>Eubacteriales</taxon>
        <taxon>Clostridiaceae</taxon>
        <taxon>Clostridium</taxon>
    </lineage>
</organism>
<sequence>MDKNYVISYGIYFLITAVLGYATAIFKKMKDDKKSFYNKQMDLINAQQEALKAKVGEEEYNRTKQEVQDIIYKIEQLGKELAWDAVTKHAKAAEEVASKYTGLSDEDIYNIIKTTVGMMNSKGSNT</sequence>
<dbReference type="RefSeq" id="WP_026366537.1">
    <property type="nucleotide sequence ID" value="NZ_CP009933.1"/>
</dbReference>
<keyword evidence="1" id="KW-0472">Membrane</keyword>
<dbReference type="EMBL" id="CP009933">
    <property type="protein sequence ID" value="AKA72356.1"/>
    <property type="molecule type" value="Genomic_DNA"/>
</dbReference>
<proteinExistence type="predicted"/>
<protein>
    <recommendedName>
        <fullName evidence="4">Phage protein</fullName>
    </recommendedName>
</protein>
<reference evidence="2 3" key="1">
    <citation type="journal article" date="2015" name="J. Biotechnol.">
        <title>Complete genome sequence of a malodorant-producing acetogen, Clostridium scatologenes ATCC 25775(T).</title>
        <authorList>
            <person name="Zhu Z."/>
            <person name="Guo T."/>
            <person name="Zheng H."/>
            <person name="Song T."/>
            <person name="Ouyang P."/>
            <person name="Xie J."/>
        </authorList>
    </citation>
    <scope>NUCLEOTIDE SEQUENCE [LARGE SCALE GENOMIC DNA]</scope>
    <source>
        <strain evidence="2 3">ATCC 25775</strain>
    </source>
</reference>
<dbReference type="AlphaFoldDB" id="A0A0E3GSN0"/>
<dbReference type="STRING" id="1548.CSCA_5231"/>
<evidence type="ECO:0000313" key="2">
    <source>
        <dbReference type="EMBL" id="AKA72356.1"/>
    </source>
</evidence>